<evidence type="ECO:0000256" key="1">
    <source>
        <dbReference type="SAM" id="MobiDB-lite"/>
    </source>
</evidence>
<name>A0AA39NHF5_9AGAR</name>
<dbReference type="AlphaFoldDB" id="A0AA39NHF5"/>
<dbReference type="SUPFAM" id="SSF56399">
    <property type="entry name" value="ADP-ribosylation"/>
    <property type="match status" value="1"/>
</dbReference>
<evidence type="ECO:0000313" key="2">
    <source>
        <dbReference type="EMBL" id="KAK0465706.1"/>
    </source>
</evidence>
<sequence length="306" mass="35285">MKDAMRRRHFGFSERGLVYSLRSTTTVSLHNRQHLHSQLINIRIGTLSPYLVRVVSVRPSFEKCLVCKKRRKRKAYQFCSKRCTDIAAKKAPQLLRVPKNHIMYKDIAKSFRDTWNSNTHRPAITRIYLITWKKKLRSSFDNYRANIAKKLKGGKKPREVKRFRSEARMCRLGDPDRSTKLCKRQQCHLCRAIATGFKPTLDYKRSLVRKGDHRRTRFGGGIYMAPAFSMAFRYADNGNTGSKYKAVLSTRAVLGKPQKVVSDSRSRLKSNPGYDSLEAHPPDGGPSELVVYNYNSVRPAYLLILK</sequence>
<evidence type="ECO:0008006" key="4">
    <source>
        <dbReference type="Google" id="ProtNLM"/>
    </source>
</evidence>
<proteinExistence type="predicted"/>
<protein>
    <recommendedName>
        <fullName evidence="4">PARP catalytic domain-containing protein</fullName>
    </recommendedName>
</protein>
<evidence type="ECO:0000313" key="3">
    <source>
        <dbReference type="Proteomes" id="UP001175227"/>
    </source>
</evidence>
<dbReference type="Gene3D" id="3.90.228.10">
    <property type="match status" value="1"/>
</dbReference>
<keyword evidence="3" id="KW-1185">Reference proteome</keyword>
<feature type="region of interest" description="Disordered" evidence="1">
    <location>
        <begin position="259"/>
        <end position="282"/>
    </location>
</feature>
<reference evidence="2" key="1">
    <citation type="submission" date="2023-06" db="EMBL/GenBank/DDBJ databases">
        <authorList>
            <consortium name="Lawrence Berkeley National Laboratory"/>
            <person name="Ahrendt S."/>
            <person name="Sahu N."/>
            <person name="Indic B."/>
            <person name="Wong-Bajracharya J."/>
            <person name="Merenyi Z."/>
            <person name="Ke H.-M."/>
            <person name="Monk M."/>
            <person name="Kocsube S."/>
            <person name="Drula E."/>
            <person name="Lipzen A."/>
            <person name="Balint B."/>
            <person name="Henrissat B."/>
            <person name="Andreopoulos B."/>
            <person name="Martin F.M."/>
            <person name="Harder C.B."/>
            <person name="Rigling D."/>
            <person name="Ford K.L."/>
            <person name="Foster G.D."/>
            <person name="Pangilinan J."/>
            <person name="Papanicolaou A."/>
            <person name="Barry K."/>
            <person name="LaButti K."/>
            <person name="Viragh M."/>
            <person name="Koriabine M."/>
            <person name="Yan M."/>
            <person name="Riley R."/>
            <person name="Champramary S."/>
            <person name="Plett K.L."/>
            <person name="Tsai I.J."/>
            <person name="Slot J."/>
            <person name="Sipos G."/>
            <person name="Plett J."/>
            <person name="Nagy L.G."/>
            <person name="Grigoriev I.V."/>
        </authorList>
    </citation>
    <scope>NUCLEOTIDE SEQUENCE</scope>
    <source>
        <strain evidence="2">ICMP 16352</strain>
    </source>
</reference>
<comment type="caution">
    <text evidence="2">The sequence shown here is derived from an EMBL/GenBank/DDBJ whole genome shotgun (WGS) entry which is preliminary data.</text>
</comment>
<gene>
    <name evidence="2" type="ORF">IW261DRAFT_1156449</name>
</gene>
<accession>A0AA39NHF5</accession>
<dbReference type="EMBL" id="JAUEPR010000092">
    <property type="protein sequence ID" value="KAK0465706.1"/>
    <property type="molecule type" value="Genomic_DNA"/>
</dbReference>
<dbReference type="Proteomes" id="UP001175227">
    <property type="component" value="Unassembled WGS sequence"/>
</dbReference>
<organism evidence="2 3">
    <name type="scientific">Armillaria novae-zelandiae</name>
    <dbReference type="NCBI Taxonomy" id="153914"/>
    <lineage>
        <taxon>Eukaryota</taxon>
        <taxon>Fungi</taxon>
        <taxon>Dikarya</taxon>
        <taxon>Basidiomycota</taxon>
        <taxon>Agaricomycotina</taxon>
        <taxon>Agaricomycetes</taxon>
        <taxon>Agaricomycetidae</taxon>
        <taxon>Agaricales</taxon>
        <taxon>Marasmiineae</taxon>
        <taxon>Physalacriaceae</taxon>
        <taxon>Armillaria</taxon>
    </lineage>
</organism>